<keyword evidence="1" id="KW-0723">Serine/threonine-protein kinase</keyword>
<evidence type="ECO:0000313" key="9">
    <source>
        <dbReference type="Proteomes" id="UP001172457"/>
    </source>
</evidence>
<organism evidence="8 9">
    <name type="scientific">Centaurea solstitialis</name>
    <name type="common">yellow star-thistle</name>
    <dbReference type="NCBI Taxonomy" id="347529"/>
    <lineage>
        <taxon>Eukaryota</taxon>
        <taxon>Viridiplantae</taxon>
        <taxon>Streptophyta</taxon>
        <taxon>Embryophyta</taxon>
        <taxon>Tracheophyta</taxon>
        <taxon>Spermatophyta</taxon>
        <taxon>Magnoliopsida</taxon>
        <taxon>eudicotyledons</taxon>
        <taxon>Gunneridae</taxon>
        <taxon>Pentapetalae</taxon>
        <taxon>asterids</taxon>
        <taxon>campanulids</taxon>
        <taxon>Asterales</taxon>
        <taxon>Asteraceae</taxon>
        <taxon>Carduoideae</taxon>
        <taxon>Cardueae</taxon>
        <taxon>Centaureinae</taxon>
        <taxon>Centaurea</taxon>
    </lineage>
</organism>
<dbReference type="PROSITE" id="PS00108">
    <property type="entry name" value="PROTEIN_KINASE_ST"/>
    <property type="match status" value="1"/>
</dbReference>
<dbReference type="InterPro" id="IPR000719">
    <property type="entry name" value="Prot_kinase_dom"/>
</dbReference>
<dbReference type="InterPro" id="IPR011009">
    <property type="entry name" value="Kinase-like_dom_sf"/>
</dbReference>
<dbReference type="EMBL" id="JARYMX010000004">
    <property type="protein sequence ID" value="KAJ9550706.1"/>
    <property type="molecule type" value="Genomic_DNA"/>
</dbReference>
<dbReference type="GO" id="GO:0004674">
    <property type="term" value="F:protein serine/threonine kinase activity"/>
    <property type="evidence" value="ECO:0007669"/>
    <property type="project" value="UniProtKB-KW"/>
</dbReference>
<dbReference type="InterPro" id="IPR001245">
    <property type="entry name" value="Ser-Thr/Tyr_kinase_cat_dom"/>
</dbReference>
<gene>
    <name evidence="8" type="ORF">OSB04_014751</name>
</gene>
<dbReference type="InterPro" id="IPR008271">
    <property type="entry name" value="Ser/Thr_kinase_AS"/>
</dbReference>
<evidence type="ECO:0000256" key="6">
    <source>
        <dbReference type="PROSITE-ProRule" id="PRU10141"/>
    </source>
</evidence>
<dbReference type="PROSITE" id="PS00107">
    <property type="entry name" value="PROTEIN_KINASE_ATP"/>
    <property type="match status" value="1"/>
</dbReference>
<protein>
    <recommendedName>
        <fullName evidence="7">Protein kinase domain-containing protein</fullName>
    </recommendedName>
</protein>
<dbReference type="AlphaFoldDB" id="A0AA38T8W4"/>
<dbReference type="SMART" id="SM00220">
    <property type="entry name" value="S_TKc"/>
    <property type="match status" value="1"/>
</dbReference>
<keyword evidence="9" id="KW-1185">Reference proteome</keyword>
<evidence type="ECO:0000313" key="8">
    <source>
        <dbReference type="EMBL" id="KAJ9550706.1"/>
    </source>
</evidence>
<dbReference type="InterPro" id="IPR045272">
    <property type="entry name" value="ANXUR1/2-like"/>
</dbReference>
<evidence type="ECO:0000256" key="2">
    <source>
        <dbReference type="ARBA" id="ARBA00022679"/>
    </source>
</evidence>
<feature type="binding site" evidence="6">
    <location>
        <position position="255"/>
    </location>
    <ligand>
        <name>ATP</name>
        <dbReference type="ChEBI" id="CHEBI:30616"/>
    </ligand>
</feature>
<dbReference type="FunFam" id="1.10.510.10:FF:000095">
    <property type="entry name" value="protein STRUBBELIG-RECEPTOR FAMILY 8"/>
    <property type="match status" value="1"/>
</dbReference>
<feature type="domain" description="Protein kinase" evidence="7">
    <location>
        <begin position="224"/>
        <end position="503"/>
    </location>
</feature>
<keyword evidence="2" id="KW-0808">Transferase</keyword>
<dbReference type="Gene3D" id="1.10.510.10">
    <property type="entry name" value="Transferase(Phosphotransferase) domain 1"/>
    <property type="match status" value="1"/>
</dbReference>
<dbReference type="InterPro" id="IPR017441">
    <property type="entry name" value="Protein_kinase_ATP_BS"/>
</dbReference>
<dbReference type="GO" id="GO:0009506">
    <property type="term" value="C:plasmodesma"/>
    <property type="evidence" value="ECO:0007669"/>
    <property type="project" value="TreeGrafter"/>
</dbReference>
<dbReference type="PANTHER" id="PTHR27003:SF342">
    <property type="entry name" value="TYROSINE-PROTEIN KINASE, CSF-1_PDGF RECEPTOR FAMILY-RELATED"/>
    <property type="match status" value="1"/>
</dbReference>
<evidence type="ECO:0000256" key="4">
    <source>
        <dbReference type="ARBA" id="ARBA00022777"/>
    </source>
</evidence>
<name>A0AA38T8W4_9ASTR</name>
<dbReference type="PROSITE" id="PS50011">
    <property type="entry name" value="PROTEIN_KINASE_DOM"/>
    <property type="match status" value="1"/>
</dbReference>
<dbReference type="SUPFAM" id="SSF56112">
    <property type="entry name" value="Protein kinase-like (PK-like)"/>
    <property type="match status" value="1"/>
</dbReference>
<dbReference type="Proteomes" id="UP001172457">
    <property type="component" value="Chromosome 4"/>
</dbReference>
<proteinExistence type="predicted"/>
<evidence type="ECO:0000256" key="1">
    <source>
        <dbReference type="ARBA" id="ARBA00022527"/>
    </source>
</evidence>
<dbReference type="FunFam" id="3.30.200.20:FF:000039">
    <property type="entry name" value="receptor-like protein kinase FERONIA"/>
    <property type="match status" value="1"/>
</dbReference>
<accession>A0AA38T8W4</accession>
<dbReference type="Pfam" id="PF05659">
    <property type="entry name" value="RPW8"/>
    <property type="match status" value="1"/>
</dbReference>
<keyword evidence="4" id="KW-0418">Kinase</keyword>
<evidence type="ECO:0000256" key="3">
    <source>
        <dbReference type="ARBA" id="ARBA00022741"/>
    </source>
</evidence>
<comment type="caution">
    <text evidence="8">The sequence shown here is derived from an EMBL/GenBank/DDBJ whole genome shotgun (WGS) entry which is preliminary data.</text>
</comment>
<dbReference type="GO" id="GO:0004714">
    <property type="term" value="F:transmembrane receptor protein tyrosine kinase activity"/>
    <property type="evidence" value="ECO:0007669"/>
    <property type="project" value="InterPro"/>
</dbReference>
<dbReference type="PANTHER" id="PTHR27003">
    <property type="entry name" value="OS07G0166700 PROTEIN"/>
    <property type="match status" value="1"/>
</dbReference>
<keyword evidence="3 6" id="KW-0547">Nucleotide-binding</keyword>
<dbReference type="GO" id="GO:0005886">
    <property type="term" value="C:plasma membrane"/>
    <property type="evidence" value="ECO:0007669"/>
    <property type="project" value="TreeGrafter"/>
</dbReference>
<keyword evidence="5 6" id="KW-0067">ATP-binding</keyword>
<evidence type="ECO:0000256" key="5">
    <source>
        <dbReference type="ARBA" id="ARBA00022840"/>
    </source>
</evidence>
<dbReference type="Gene3D" id="3.30.200.20">
    <property type="entry name" value="Phosphorylase Kinase, domain 1"/>
    <property type="match status" value="1"/>
</dbReference>
<dbReference type="CDD" id="cd14066">
    <property type="entry name" value="STKc_IRAK"/>
    <property type="match status" value="1"/>
</dbReference>
<dbReference type="Pfam" id="PF07714">
    <property type="entry name" value="PK_Tyr_Ser-Thr"/>
    <property type="match status" value="1"/>
</dbReference>
<dbReference type="InterPro" id="IPR008808">
    <property type="entry name" value="Powdery_mildew-R_dom"/>
</dbReference>
<evidence type="ECO:0000259" key="7">
    <source>
        <dbReference type="PROSITE" id="PS50011"/>
    </source>
</evidence>
<dbReference type="GO" id="GO:0005524">
    <property type="term" value="F:ATP binding"/>
    <property type="evidence" value="ECO:0007669"/>
    <property type="project" value="UniProtKB-UniRule"/>
</dbReference>
<sequence>MEFVVTPSVELTIDALAGTIHFKHRLKQLGITLQEITSNVDKVTKPNQELDRDSRMLTSLIKEAEDLVDKCLKVKWNLFKRCAYSLKLKYVNEKLLKAYQVKAKVDRSRDSKLVLEEVKAVMLRMECLASNMEDSRHARREQEGNELRVPEISQDILGFNESKVVVSDSSVVFVSAAATTSEIQVISEDSYKESRSGSGASSFPGSQQCRHFEFLEIQQATNNFDESLVIGHGGFGKVYKGNVMNGSSHVVVAIKRLDSTSSQGATEFWAEVEILSGLRHCNLVSLIGYCSHGREKILVYEYISNGTLEDHLHRHGTPLSWIRRLKICIGAGRGLHYLHTGTGTEVGVTHRDVKTSNILLHENWATKISDFGLSKTGPTDQPSTYVKTQVRGTFGYLDPDYSYTGKLTRKSDVYAFGVVLLEVLCRRPALDHSLDDKKQNLARWAQESIKEGNLKHIIDSDIRGQISPKCLKEFVRIAKRCLHDDPKKRPTMGDAVGSLESVLSLQEKWSN</sequence>
<reference evidence="8" key="1">
    <citation type="submission" date="2023-03" db="EMBL/GenBank/DDBJ databases">
        <title>Chromosome-scale reference genome and RAD-based genetic map of yellow starthistle (Centaurea solstitialis) reveal putative structural variation and QTLs associated with invader traits.</title>
        <authorList>
            <person name="Reatini B."/>
            <person name="Cang F.A."/>
            <person name="Jiang Q."/>
            <person name="Mckibben M.T.W."/>
            <person name="Barker M.S."/>
            <person name="Rieseberg L.H."/>
            <person name="Dlugosch K.M."/>
        </authorList>
    </citation>
    <scope>NUCLEOTIDE SEQUENCE</scope>
    <source>
        <strain evidence="8">CAN-66</strain>
        <tissue evidence="8">Leaf</tissue>
    </source>
</reference>